<dbReference type="Gene3D" id="3.40.50.300">
    <property type="entry name" value="P-loop containing nucleotide triphosphate hydrolases"/>
    <property type="match status" value="1"/>
</dbReference>
<dbReference type="OMA" id="LVKTHFQ"/>
<dbReference type="AlphaFoldDB" id="A0A0C4EEG7"/>
<dbReference type="Pfam" id="PF23232">
    <property type="entry name" value="AAA_lid_13"/>
    <property type="match status" value="1"/>
</dbReference>
<accession>A0A0C4EEG7</accession>
<gene>
    <name evidence="3" type="ORF">MAPG_11140</name>
</gene>
<dbReference type="InterPro" id="IPR027417">
    <property type="entry name" value="P-loop_NTPase"/>
</dbReference>
<dbReference type="EMBL" id="ADBL01002739">
    <property type="status" value="NOT_ANNOTATED_CDS"/>
    <property type="molecule type" value="Genomic_DNA"/>
</dbReference>
<dbReference type="VEuPathDB" id="FungiDB:MAPG_11140"/>
<dbReference type="InterPro" id="IPR056599">
    <property type="entry name" value="AAA_lid_fung"/>
</dbReference>
<name>A0A0C4EEG7_MAGP6</name>
<dbReference type="Pfam" id="PF00004">
    <property type="entry name" value="AAA"/>
    <property type="match status" value="1"/>
</dbReference>
<dbReference type="eggNOG" id="KOG0742">
    <property type="taxonomic scope" value="Eukaryota"/>
</dbReference>
<dbReference type="GO" id="GO:0005524">
    <property type="term" value="F:ATP binding"/>
    <property type="evidence" value="ECO:0007669"/>
    <property type="project" value="InterPro"/>
</dbReference>
<evidence type="ECO:0000313" key="3">
    <source>
        <dbReference type="EMBL" id="KLU92194.1"/>
    </source>
</evidence>
<dbReference type="Proteomes" id="UP000011715">
    <property type="component" value="Unassembled WGS sequence"/>
</dbReference>
<organism evidence="4 5">
    <name type="scientific">Magnaporthiopsis poae (strain ATCC 64411 / 73-15)</name>
    <name type="common">Kentucky bluegrass fungus</name>
    <name type="synonym">Magnaporthe poae</name>
    <dbReference type="NCBI Taxonomy" id="644358"/>
    <lineage>
        <taxon>Eukaryota</taxon>
        <taxon>Fungi</taxon>
        <taxon>Dikarya</taxon>
        <taxon>Ascomycota</taxon>
        <taxon>Pezizomycotina</taxon>
        <taxon>Sordariomycetes</taxon>
        <taxon>Sordariomycetidae</taxon>
        <taxon>Magnaporthales</taxon>
        <taxon>Magnaporthaceae</taxon>
        <taxon>Magnaporthiopsis</taxon>
    </lineage>
</organism>
<feature type="compositionally biased region" description="Low complexity" evidence="1">
    <location>
        <begin position="240"/>
        <end position="252"/>
    </location>
</feature>
<dbReference type="OrthoDB" id="10042665at2759"/>
<reference evidence="4" key="4">
    <citation type="journal article" date="2015" name="G3 (Bethesda)">
        <title>Genome sequences of three phytopathogenic species of the Magnaporthaceae family of fungi.</title>
        <authorList>
            <person name="Okagaki L.H."/>
            <person name="Nunes C.C."/>
            <person name="Sailsbery J."/>
            <person name="Clay B."/>
            <person name="Brown D."/>
            <person name="John T."/>
            <person name="Oh Y."/>
            <person name="Young N."/>
            <person name="Fitzgerald M."/>
            <person name="Haas B.J."/>
            <person name="Zeng Q."/>
            <person name="Young S."/>
            <person name="Adiconis X."/>
            <person name="Fan L."/>
            <person name="Levin J.Z."/>
            <person name="Mitchell T.K."/>
            <person name="Okubara P.A."/>
            <person name="Farman M.L."/>
            <person name="Kohn L.M."/>
            <person name="Birren B."/>
            <person name="Ma L.-J."/>
            <person name="Dean R.A."/>
        </authorList>
    </citation>
    <scope>NUCLEOTIDE SEQUENCE</scope>
    <source>
        <strain evidence="4">ATCC 64411 / 73-15</strain>
    </source>
</reference>
<feature type="compositionally biased region" description="Acidic residues" evidence="1">
    <location>
        <begin position="51"/>
        <end position="66"/>
    </location>
</feature>
<sequence>MADCPSPETGAIPSPVPLPMSSSAEDPIDAERQTDPPEGLGIRSKATAGGDDNDGDDDDDGDDDGSDSAYDYVSGSGDDASSCGSGIRVRNDEDARRLNTIRIAEAAWHEERRKNLVADWKFLDSKHFKHQYGPGEGLEIIEILNGQGRSSRGKSTRSNRRRKQKQKSRSKDIETEYIRRIRIQSPALILLLSHLSGNGDAWNTNQPRVFLRPFRTQFYYHPRMKEILAILEKRFGDSQTATAATDPKGAAAENIEETPDHESDSESDSFSLGSEESEEIDLDDVVSGDIANTATALQHVRKYVEFVEKHILPMWDRARGTTKRKVAFGDLWMSFRVGEILYRPATADSPKGRDKSSHPVNKAHQSAWRCYSIKMITLSDDKSNDDELSGSEWNYNVVQKFRMLCLYCYYIDYDGVSYLPVQVSFVIKEYEGEKEITKLHIYPLRFTKDPKKLMETFRKQGEHFHFVKTEKCLFYDGWTLTKGPNWSPSNKELASEHIDSNIIVDFLEGYKAELSLGQPSFGLETLDGDWRAIEGVGIRHWTGVDRASVRVDIRVMTQKKEWFGEYLATRHMKDNKFMRDWKSGCVTELHGEDLALLPRRVVAFALRERKFILADIHSIREVRKQEDVFRDLKIDPKHKQMIESLVKTHFQKQAMQRELGIVNLDQDLIRGKGAGLVLLLHGVPGVGKTATAEAIAQLNSKPLFTITCGDLGFEPAKVDESLRNIFRLAHLWDCVLLLDEADVFLSRREVYDLKRNALVSVFLRVLEYYSGILFLTTNRVGHLDEAFRSRIHISLYYPPLSEGQTVAIFDVNIRRLSRIEDEKQKLMEKEGSAITKRPKMIIDEKSLIEYARWHWSAHESSERWNGRQIRNAFQIAYSLAHWPNKRPALDKQGRVISQNQLPSAQPQRAATPGAGPKLATPDTSGQVPEEPLRLDYTHLEEVARGYCGEDYVEGGEQDDSYVQY</sequence>
<reference evidence="5" key="2">
    <citation type="submission" date="2010-05" db="EMBL/GenBank/DDBJ databases">
        <title>The genome sequence of Magnaporthe poae strain ATCC 64411.</title>
        <authorList>
            <person name="Ma L.-J."/>
            <person name="Dead R."/>
            <person name="Young S."/>
            <person name="Zeng Q."/>
            <person name="Koehrsen M."/>
            <person name="Alvarado L."/>
            <person name="Berlin A."/>
            <person name="Chapman S.B."/>
            <person name="Chen Z."/>
            <person name="Freedman E."/>
            <person name="Gellesch M."/>
            <person name="Goldberg J."/>
            <person name="Griggs A."/>
            <person name="Gujja S."/>
            <person name="Heilman E.R."/>
            <person name="Heiman D."/>
            <person name="Hepburn T."/>
            <person name="Howarth C."/>
            <person name="Jen D."/>
            <person name="Larson L."/>
            <person name="Mehta T."/>
            <person name="Neiman D."/>
            <person name="Pearson M."/>
            <person name="Roberts A."/>
            <person name="Saif S."/>
            <person name="Shea T."/>
            <person name="Shenoy N."/>
            <person name="Sisk P."/>
            <person name="Stolte C."/>
            <person name="Sykes S."/>
            <person name="Walk T."/>
            <person name="White J."/>
            <person name="Yandava C."/>
            <person name="Haas B."/>
            <person name="Nusbaum C."/>
            <person name="Birren B."/>
        </authorList>
    </citation>
    <scope>NUCLEOTIDE SEQUENCE [LARGE SCALE GENOMIC DNA]</scope>
    <source>
        <strain evidence="5">ATCC 64411 / 73-15</strain>
    </source>
</reference>
<dbReference type="SMART" id="SM00382">
    <property type="entry name" value="AAA"/>
    <property type="match status" value="1"/>
</dbReference>
<feature type="compositionally biased region" description="Polar residues" evidence="1">
    <location>
        <begin position="899"/>
        <end position="908"/>
    </location>
</feature>
<dbReference type="InterPro" id="IPR003959">
    <property type="entry name" value="ATPase_AAA_core"/>
</dbReference>
<dbReference type="SUPFAM" id="SSF52540">
    <property type="entry name" value="P-loop containing nucleoside triphosphate hydrolases"/>
    <property type="match status" value="1"/>
</dbReference>
<feature type="compositionally biased region" description="Low complexity" evidence="1">
    <location>
        <begin position="67"/>
        <end position="86"/>
    </location>
</feature>
<feature type="region of interest" description="Disordered" evidence="1">
    <location>
        <begin position="240"/>
        <end position="274"/>
    </location>
</feature>
<evidence type="ECO:0000313" key="4">
    <source>
        <dbReference type="EnsemblFungi" id="MAPG_11140T0"/>
    </source>
</evidence>
<reference evidence="3" key="3">
    <citation type="submission" date="2011-03" db="EMBL/GenBank/DDBJ databases">
        <title>Annotation of Magnaporthe poae ATCC 64411.</title>
        <authorList>
            <person name="Ma L.-J."/>
            <person name="Dead R."/>
            <person name="Young S.K."/>
            <person name="Zeng Q."/>
            <person name="Gargeya S."/>
            <person name="Fitzgerald M."/>
            <person name="Haas B."/>
            <person name="Abouelleil A."/>
            <person name="Alvarado L."/>
            <person name="Arachchi H.M."/>
            <person name="Berlin A."/>
            <person name="Brown A."/>
            <person name="Chapman S.B."/>
            <person name="Chen Z."/>
            <person name="Dunbar C."/>
            <person name="Freedman E."/>
            <person name="Gearin G."/>
            <person name="Gellesch M."/>
            <person name="Goldberg J."/>
            <person name="Griggs A."/>
            <person name="Gujja S."/>
            <person name="Heiman D."/>
            <person name="Howarth C."/>
            <person name="Larson L."/>
            <person name="Lui A."/>
            <person name="MacDonald P.J.P."/>
            <person name="Mehta T."/>
            <person name="Montmayeur A."/>
            <person name="Murphy C."/>
            <person name="Neiman D."/>
            <person name="Pearson M."/>
            <person name="Priest M."/>
            <person name="Roberts A."/>
            <person name="Saif S."/>
            <person name="Shea T."/>
            <person name="Shenoy N."/>
            <person name="Sisk P."/>
            <person name="Stolte C."/>
            <person name="Sykes S."/>
            <person name="Yandava C."/>
            <person name="Wortman J."/>
            <person name="Nusbaum C."/>
            <person name="Birren B."/>
        </authorList>
    </citation>
    <scope>NUCLEOTIDE SEQUENCE</scope>
    <source>
        <strain evidence="3">ATCC 64411</strain>
    </source>
</reference>
<dbReference type="EMBL" id="ADBL01002740">
    <property type="status" value="NOT_ANNOTATED_CDS"/>
    <property type="molecule type" value="Genomic_DNA"/>
</dbReference>
<feature type="domain" description="AAA+ ATPase" evidence="2">
    <location>
        <begin position="674"/>
        <end position="799"/>
    </location>
</feature>
<dbReference type="CDD" id="cd19481">
    <property type="entry name" value="RecA-like_protease"/>
    <property type="match status" value="1"/>
</dbReference>
<dbReference type="EMBL" id="GL876979">
    <property type="protein sequence ID" value="KLU92194.1"/>
    <property type="molecule type" value="Genomic_DNA"/>
</dbReference>
<proteinExistence type="predicted"/>
<feature type="region of interest" description="Disordered" evidence="1">
    <location>
        <begin position="145"/>
        <end position="173"/>
    </location>
</feature>
<reference evidence="3" key="1">
    <citation type="submission" date="2010-05" db="EMBL/GenBank/DDBJ databases">
        <title>The Genome Sequence of Magnaporthe poae strain ATCC 64411.</title>
        <authorList>
            <consortium name="The Broad Institute Genome Sequencing Platform"/>
            <consortium name="Broad Institute Genome Sequencing Center for Infectious Disease"/>
            <person name="Ma L.-J."/>
            <person name="Dead R."/>
            <person name="Young S."/>
            <person name="Zeng Q."/>
            <person name="Koehrsen M."/>
            <person name="Alvarado L."/>
            <person name="Berlin A."/>
            <person name="Chapman S.B."/>
            <person name="Chen Z."/>
            <person name="Freedman E."/>
            <person name="Gellesch M."/>
            <person name="Goldberg J."/>
            <person name="Griggs A."/>
            <person name="Gujja S."/>
            <person name="Heilman E.R."/>
            <person name="Heiman D."/>
            <person name="Hepburn T."/>
            <person name="Howarth C."/>
            <person name="Jen D."/>
            <person name="Larson L."/>
            <person name="Mehta T."/>
            <person name="Neiman D."/>
            <person name="Pearson M."/>
            <person name="Roberts A."/>
            <person name="Saif S."/>
            <person name="Shea T."/>
            <person name="Shenoy N."/>
            <person name="Sisk P."/>
            <person name="Stolte C."/>
            <person name="Sykes S."/>
            <person name="Walk T."/>
            <person name="White J."/>
            <person name="Yandava C."/>
            <person name="Haas B."/>
            <person name="Nusbaum C."/>
            <person name="Birren B."/>
        </authorList>
    </citation>
    <scope>NUCLEOTIDE SEQUENCE</scope>
    <source>
        <strain evidence="3">ATCC 64411</strain>
    </source>
</reference>
<dbReference type="PANTHER" id="PTHR46411">
    <property type="entry name" value="FAMILY ATPASE, PUTATIVE-RELATED"/>
    <property type="match status" value="1"/>
</dbReference>
<feature type="region of interest" description="Disordered" evidence="1">
    <location>
        <begin position="899"/>
        <end position="931"/>
    </location>
</feature>
<evidence type="ECO:0000259" key="2">
    <source>
        <dbReference type="SMART" id="SM00382"/>
    </source>
</evidence>
<dbReference type="GO" id="GO:0016887">
    <property type="term" value="F:ATP hydrolysis activity"/>
    <property type="evidence" value="ECO:0007669"/>
    <property type="project" value="InterPro"/>
</dbReference>
<dbReference type="InterPro" id="IPR003593">
    <property type="entry name" value="AAA+_ATPase"/>
</dbReference>
<reference evidence="4" key="5">
    <citation type="submission" date="2015-06" db="UniProtKB">
        <authorList>
            <consortium name="EnsemblFungi"/>
        </authorList>
    </citation>
    <scope>IDENTIFICATION</scope>
    <source>
        <strain evidence="4">ATCC 64411</strain>
    </source>
</reference>
<feature type="region of interest" description="Disordered" evidence="1">
    <location>
        <begin position="1"/>
        <end position="86"/>
    </location>
</feature>
<evidence type="ECO:0000256" key="1">
    <source>
        <dbReference type="SAM" id="MobiDB-lite"/>
    </source>
</evidence>
<dbReference type="Pfam" id="PF22942">
    <property type="entry name" value="DUF7025"/>
    <property type="match status" value="1"/>
</dbReference>
<evidence type="ECO:0000313" key="5">
    <source>
        <dbReference type="Proteomes" id="UP000011715"/>
    </source>
</evidence>
<dbReference type="InterPro" id="IPR054289">
    <property type="entry name" value="DUF7025"/>
</dbReference>
<feature type="compositionally biased region" description="Basic residues" evidence="1">
    <location>
        <begin position="151"/>
        <end position="168"/>
    </location>
</feature>
<protein>
    <recommendedName>
        <fullName evidence="2">AAA+ ATPase domain-containing protein</fullName>
    </recommendedName>
</protein>
<keyword evidence="5" id="KW-1185">Reference proteome</keyword>
<dbReference type="EnsemblFungi" id="MAPG_11140T0">
    <property type="protein sequence ID" value="MAPG_11140T0"/>
    <property type="gene ID" value="MAPG_11140"/>
</dbReference>
<dbReference type="PANTHER" id="PTHR46411:SF3">
    <property type="entry name" value="AAA+ ATPASE DOMAIN-CONTAINING PROTEIN"/>
    <property type="match status" value="1"/>
</dbReference>